<accession>A0AAW2FKR1</accession>
<proteinExistence type="predicted"/>
<dbReference type="EMBL" id="JADYXP020000010">
    <property type="protein sequence ID" value="KAL0116013.1"/>
    <property type="molecule type" value="Genomic_DNA"/>
</dbReference>
<protein>
    <submittedName>
        <fullName evidence="1">Uncharacterized protein</fullName>
    </submittedName>
</protein>
<dbReference type="AlphaFoldDB" id="A0AAW2FKR1"/>
<evidence type="ECO:0000313" key="1">
    <source>
        <dbReference type="EMBL" id="KAL0116013.1"/>
    </source>
</evidence>
<evidence type="ECO:0000313" key="2">
    <source>
        <dbReference type="Proteomes" id="UP001430953"/>
    </source>
</evidence>
<gene>
    <name evidence="1" type="ORF">PUN28_011107</name>
</gene>
<organism evidence="1 2">
    <name type="scientific">Cardiocondyla obscurior</name>
    <dbReference type="NCBI Taxonomy" id="286306"/>
    <lineage>
        <taxon>Eukaryota</taxon>
        <taxon>Metazoa</taxon>
        <taxon>Ecdysozoa</taxon>
        <taxon>Arthropoda</taxon>
        <taxon>Hexapoda</taxon>
        <taxon>Insecta</taxon>
        <taxon>Pterygota</taxon>
        <taxon>Neoptera</taxon>
        <taxon>Endopterygota</taxon>
        <taxon>Hymenoptera</taxon>
        <taxon>Apocrita</taxon>
        <taxon>Aculeata</taxon>
        <taxon>Formicoidea</taxon>
        <taxon>Formicidae</taxon>
        <taxon>Myrmicinae</taxon>
        <taxon>Cardiocondyla</taxon>
    </lineage>
</organism>
<keyword evidence="2" id="KW-1185">Reference proteome</keyword>
<sequence>MREREVKVSLLEVSAYSGVLLTGHSQHATHGPRERSRARVYSSLLSVRAPTTSVLSRSLSLFRAGHTV</sequence>
<name>A0AAW2FKR1_9HYME</name>
<comment type="caution">
    <text evidence="1">The sequence shown here is derived from an EMBL/GenBank/DDBJ whole genome shotgun (WGS) entry which is preliminary data.</text>
</comment>
<dbReference type="Proteomes" id="UP001430953">
    <property type="component" value="Unassembled WGS sequence"/>
</dbReference>
<reference evidence="1 2" key="1">
    <citation type="submission" date="2023-03" db="EMBL/GenBank/DDBJ databases">
        <title>High recombination rates correlate with genetic variation in Cardiocondyla obscurior ants.</title>
        <authorList>
            <person name="Errbii M."/>
        </authorList>
    </citation>
    <scope>NUCLEOTIDE SEQUENCE [LARGE SCALE GENOMIC DNA]</scope>
    <source>
        <strain evidence="1">Alpha-2009</strain>
        <tissue evidence="1">Whole body</tissue>
    </source>
</reference>